<organism evidence="3 4">
    <name type="scientific">Anaeramoeba flamelloides</name>
    <dbReference type="NCBI Taxonomy" id="1746091"/>
    <lineage>
        <taxon>Eukaryota</taxon>
        <taxon>Metamonada</taxon>
        <taxon>Anaeramoebidae</taxon>
        <taxon>Anaeramoeba</taxon>
    </lineage>
</organism>
<dbReference type="InterPro" id="IPR016149">
    <property type="entry name" value="Casein_kin_II_reg-sub_N"/>
</dbReference>
<evidence type="ECO:0000256" key="2">
    <source>
        <dbReference type="RuleBase" id="RU361268"/>
    </source>
</evidence>
<dbReference type="Gene3D" id="1.10.1820.10">
    <property type="entry name" value="protein kinase ck2 holoenzyme, chain C, domain 1"/>
    <property type="match status" value="1"/>
</dbReference>
<gene>
    <name evidence="3" type="ORF">M0813_06207</name>
</gene>
<name>A0ABQ8XGE4_9EUKA</name>
<keyword evidence="3" id="KW-0418">Kinase</keyword>
<dbReference type="InterPro" id="IPR000704">
    <property type="entry name" value="Casein_kinase_II_reg-sub"/>
</dbReference>
<evidence type="ECO:0000256" key="1">
    <source>
        <dbReference type="ARBA" id="ARBA00006941"/>
    </source>
</evidence>
<dbReference type="Proteomes" id="UP001150062">
    <property type="component" value="Unassembled WGS sequence"/>
</dbReference>
<dbReference type="SUPFAM" id="SSF57798">
    <property type="entry name" value="Casein kinase II beta subunit"/>
    <property type="match status" value="1"/>
</dbReference>
<proteinExistence type="inferred from homology"/>
<dbReference type="InterPro" id="IPR035991">
    <property type="entry name" value="Casein_kinase_II_beta-like"/>
</dbReference>
<keyword evidence="4" id="KW-1185">Reference proteome</keyword>
<keyword evidence="3" id="KW-0808">Transferase</keyword>
<dbReference type="EMBL" id="JAOAOG010000303">
    <property type="protein sequence ID" value="KAJ6231107.1"/>
    <property type="molecule type" value="Genomic_DNA"/>
</dbReference>
<dbReference type="PANTHER" id="PTHR11740:SF0">
    <property type="entry name" value="CASEIN KINASE II SUBUNIT BETA"/>
    <property type="match status" value="1"/>
</dbReference>
<dbReference type="PRINTS" id="PR00472">
    <property type="entry name" value="CASNKINASEII"/>
</dbReference>
<dbReference type="GO" id="GO:0016301">
    <property type="term" value="F:kinase activity"/>
    <property type="evidence" value="ECO:0007669"/>
    <property type="project" value="UniProtKB-KW"/>
</dbReference>
<comment type="similarity">
    <text evidence="1 2">Belongs to the casein kinase 2 subunit beta family.</text>
</comment>
<evidence type="ECO:0000313" key="4">
    <source>
        <dbReference type="Proteomes" id="UP001150062"/>
    </source>
</evidence>
<sequence length="227" mass="27025">MTNSLEKKLEALSISNLEDLFTETYSEWFCSLKGNEFFCKINPTYLKNEESFEFLKPQFKFFDLALEIITNQENKVLEKRSNEDNEIIEKESQILYGLIHSSYILTDEGMEKMKEKFLNGDFGECPRLLCKNSVVLPIEFQNDISQCVKLYCPICKRVFYPPYKYMKMIGAYFGSQFPHLFLKKYPEFEKKQEMEKYQPTMFGFDIHEESELYYKPQKKSKKGDDKN</sequence>
<comment type="subunit">
    <text evidence="2">Tetramer of two alpha and two beta subunits.</text>
</comment>
<protein>
    <recommendedName>
        <fullName evidence="2">Casein kinase II subunit beta</fullName>
        <shortName evidence="2">CK II beta</shortName>
    </recommendedName>
</protein>
<dbReference type="Gene3D" id="2.20.25.20">
    <property type="match status" value="1"/>
</dbReference>
<dbReference type="PANTHER" id="PTHR11740">
    <property type="entry name" value="CASEIN KINASE II SUBUNIT BETA"/>
    <property type="match status" value="1"/>
</dbReference>
<dbReference type="Pfam" id="PF01214">
    <property type="entry name" value="CK_II_beta"/>
    <property type="match status" value="1"/>
</dbReference>
<evidence type="ECO:0000313" key="3">
    <source>
        <dbReference type="EMBL" id="KAJ6231107.1"/>
    </source>
</evidence>
<dbReference type="SMART" id="SM01085">
    <property type="entry name" value="CK_II_beta"/>
    <property type="match status" value="1"/>
</dbReference>
<reference evidence="3" key="1">
    <citation type="submission" date="2022-08" db="EMBL/GenBank/DDBJ databases">
        <title>Novel sulfate-reducing endosymbionts in the free-living metamonad Anaeramoeba.</title>
        <authorList>
            <person name="Jerlstrom-Hultqvist J."/>
            <person name="Cepicka I."/>
            <person name="Gallot-Lavallee L."/>
            <person name="Salas-Leiva D."/>
            <person name="Curtis B.A."/>
            <person name="Zahonova K."/>
            <person name="Pipaliya S."/>
            <person name="Dacks J."/>
            <person name="Roger A.J."/>
        </authorList>
    </citation>
    <scope>NUCLEOTIDE SEQUENCE</scope>
    <source>
        <strain evidence="3">Schooner1</strain>
    </source>
</reference>
<accession>A0ABQ8XGE4</accession>
<comment type="caution">
    <text evidence="3">The sequence shown here is derived from an EMBL/GenBank/DDBJ whole genome shotgun (WGS) entry which is preliminary data.</text>
</comment>